<protein>
    <submittedName>
        <fullName evidence="2">Uncharacterized protein</fullName>
    </submittedName>
</protein>
<dbReference type="Proteomes" id="UP001175228">
    <property type="component" value="Unassembled WGS sequence"/>
</dbReference>
<sequence>MRPFFLAVIALFAAFAEAQLTETIVDADAETVVIVVSTNTILDVVTTQTLETLTGTSTGTSTSTNTRTRATTALTTATTATTATAATTTLAQGGGVVGAPAATTDGDPHGPTPYTYTTAIGGVTTLVEDTFTPTFAATTPSTAPATGSIMDFSQYESIYGTVSASSANSGAVVLVSQKALTGLVVTTVICLLGGVWTIIL</sequence>
<dbReference type="AlphaFoldDB" id="A0AA39Q3W3"/>
<organism evidence="2 3">
    <name type="scientific">Armillaria luteobubalina</name>
    <dbReference type="NCBI Taxonomy" id="153913"/>
    <lineage>
        <taxon>Eukaryota</taxon>
        <taxon>Fungi</taxon>
        <taxon>Dikarya</taxon>
        <taxon>Basidiomycota</taxon>
        <taxon>Agaricomycotina</taxon>
        <taxon>Agaricomycetes</taxon>
        <taxon>Agaricomycetidae</taxon>
        <taxon>Agaricales</taxon>
        <taxon>Marasmiineae</taxon>
        <taxon>Physalacriaceae</taxon>
        <taxon>Armillaria</taxon>
    </lineage>
</organism>
<dbReference type="EMBL" id="JAUEPU010000018">
    <property type="protein sequence ID" value="KAK0495309.1"/>
    <property type="molecule type" value="Genomic_DNA"/>
</dbReference>
<feature type="signal peptide" evidence="1">
    <location>
        <begin position="1"/>
        <end position="18"/>
    </location>
</feature>
<gene>
    <name evidence="2" type="ORF">EDD18DRAFT_1171616</name>
</gene>
<evidence type="ECO:0000313" key="2">
    <source>
        <dbReference type="EMBL" id="KAK0495309.1"/>
    </source>
</evidence>
<keyword evidence="3" id="KW-1185">Reference proteome</keyword>
<feature type="chain" id="PRO_5041278607" evidence="1">
    <location>
        <begin position="19"/>
        <end position="200"/>
    </location>
</feature>
<accession>A0AA39Q3W3</accession>
<name>A0AA39Q3W3_9AGAR</name>
<reference evidence="2" key="1">
    <citation type="submission" date="2023-06" db="EMBL/GenBank/DDBJ databases">
        <authorList>
            <consortium name="Lawrence Berkeley National Laboratory"/>
            <person name="Ahrendt S."/>
            <person name="Sahu N."/>
            <person name="Indic B."/>
            <person name="Wong-Bajracharya J."/>
            <person name="Merenyi Z."/>
            <person name="Ke H.-M."/>
            <person name="Monk M."/>
            <person name="Kocsube S."/>
            <person name="Drula E."/>
            <person name="Lipzen A."/>
            <person name="Balint B."/>
            <person name="Henrissat B."/>
            <person name="Andreopoulos B."/>
            <person name="Martin F.M."/>
            <person name="Harder C.B."/>
            <person name="Rigling D."/>
            <person name="Ford K.L."/>
            <person name="Foster G.D."/>
            <person name="Pangilinan J."/>
            <person name="Papanicolaou A."/>
            <person name="Barry K."/>
            <person name="LaButti K."/>
            <person name="Viragh M."/>
            <person name="Koriabine M."/>
            <person name="Yan M."/>
            <person name="Riley R."/>
            <person name="Champramary S."/>
            <person name="Plett K.L."/>
            <person name="Tsai I.J."/>
            <person name="Slot J."/>
            <person name="Sipos G."/>
            <person name="Plett J."/>
            <person name="Nagy L.G."/>
            <person name="Grigoriev I.V."/>
        </authorList>
    </citation>
    <scope>NUCLEOTIDE SEQUENCE</scope>
    <source>
        <strain evidence="2">HWK02</strain>
    </source>
</reference>
<comment type="caution">
    <text evidence="2">The sequence shown here is derived from an EMBL/GenBank/DDBJ whole genome shotgun (WGS) entry which is preliminary data.</text>
</comment>
<evidence type="ECO:0000256" key="1">
    <source>
        <dbReference type="SAM" id="SignalP"/>
    </source>
</evidence>
<evidence type="ECO:0000313" key="3">
    <source>
        <dbReference type="Proteomes" id="UP001175228"/>
    </source>
</evidence>
<proteinExistence type="predicted"/>
<keyword evidence="1" id="KW-0732">Signal</keyword>